<dbReference type="EMBL" id="CP009896">
    <property type="protein sequence ID" value="AIY15827.2"/>
    <property type="molecule type" value="Genomic_DNA"/>
</dbReference>
<keyword evidence="1" id="KW-0175">Coiled coil</keyword>
<accession>A0A0A1DGU3</accession>
<dbReference type="AlphaFoldDB" id="A0A0A1DGU3"/>
<evidence type="ECO:0000313" key="3">
    <source>
        <dbReference type="Proteomes" id="UP000030300"/>
    </source>
</evidence>
<keyword evidence="3" id="KW-1185">Reference proteome</keyword>
<dbReference type="KEGG" id="psim:KR76_01865"/>
<gene>
    <name evidence="2" type="ORF">KR76_01865</name>
</gene>
<feature type="coiled-coil region" evidence="1">
    <location>
        <begin position="135"/>
        <end position="183"/>
    </location>
</feature>
<name>A0A0A1DGU3_NOCSI</name>
<organism evidence="2 3">
    <name type="scientific">Nocardioides simplex</name>
    <name type="common">Arthrobacter simplex</name>
    <dbReference type="NCBI Taxonomy" id="2045"/>
    <lineage>
        <taxon>Bacteria</taxon>
        <taxon>Bacillati</taxon>
        <taxon>Actinomycetota</taxon>
        <taxon>Actinomycetes</taxon>
        <taxon>Propionibacteriales</taxon>
        <taxon>Nocardioidaceae</taxon>
        <taxon>Pimelobacter</taxon>
    </lineage>
</organism>
<evidence type="ECO:0000313" key="2">
    <source>
        <dbReference type="EMBL" id="AIY15827.2"/>
    </source>
</evidence>
<dbReference type="Proteomes" id="UP000030300">
    <property type="component" value="Chromosome"/>
</dbReference>
<sequence length="293" mass="32046">MMTGLHAALAALADELHDDNMEHRLRALLDEHPADLPVATDSTTADAHVIHVTATPVAEDVVWCDECEEWVASGAPERAPAPEPSDRAGLSEVERTDLCATVYKALNRKLGEPDQGSGTNGRRWDLAWEITSAVESDVADRLAEAERERNRQREARDRWIGIAQQFQAKAEAAEQEAATLRTQVAAVWSLHGKTHWCFGGDDVNDLRDDKVFEPGTEHWPCPTVAALGDSAQVVQRIKDEATEAAAALVDAEVESEVKRLTDAFGGDPLKSPMLNNWLGGMWTAAKVIRGERS</sequence>
<protein>
    <submittedName>
        <fullName evidence="2">Uncharacterized protein</fullName>
    </submittedName>
</protein>
<dbReference type="HOGENOM" id="CLU_949399_0_0_11"/>
<dbReference type="STRING" id="2045.KR76_01865"/>
<reference evidence="2 3" key="1">
    <citation type="journal article" date="2015" name="Genome Announc.">
        <title>Complete Genome Sequence of Steroid-Transforming Nocardioides simplex VKM Ac-2033D.</title>
        <authorList>
            <person name="Shtratnikova V.Y."/>
            <person name="Schelkunov M.I."/>
            <person name="Pekov Y.A."/>
            <person name="Fokina V.V."/>
            <person name="Logacheva M.D."/>
            <person name="Sokolov S.L."/>
            <person name="Bragin E.Y."/>
            <person name="Ashapkin V.V."/>
            <person name="Donova M.V."/>
        </authorList>
    </citation>
    <scope>NUCLEOTIDE SEQUENCE [LARGE SCALE GENOMIC DNA]</scope>
    <source>
        <strain evidence="2 3">VKM Ac-2033D</strain>
    </source>
</reference>
<evidence type="ECO:0000256" key="1">
    <source>
        <dbReference type="SAM" id="Coils"/>
    </source>
</evidence>
<proteinExistence type="predicted"/>